<dbReference type="AlphaFoldDB" id="A0A6C0RCD3"/>
<dbReference type="PANTHER" id="PTHR16214:SF3">
    <property type="entry name" value="TRANSMEMBRANE PROTEIN 260"/>
    <property type="match status" value="1"/>
</dbReference>
<feature type="transmembrane region" description="Helical" evidence="1">
    <location>
        <begin position="517"/>
        <end position="535"/>
    </location>
</feature>
<feature type="transmembrane region" description="Helical" evidence="1">
    <location>
        <begin position="78"/>
        <end position="98"/>
    </location>
</feature>
<dbReference type="PANTHER" id="PTHR16214">
    <property type="entry name" value="TRANSMEMBRANE PROTEIN 260"/>
    <property type="match status" value="1"/>
</dbReference>
<keyword evidence="1" id="KW-0472">Membrane</keyword>
<dbReference type="Pfam" id="PF11028">
    <property type="entry name" value="TMEM260-like"/>
    <property type="match status" value="1"/>
</dbReference>
<reference evidence="2 3" key="1">
    <citation type="submission" date="2020-02" db="EMBL/GenBank/DDBJ databases">
        <title>Genome sequencing for Draconibacterium sp. strain M1.</title>
        <authorList>
            <person name="Park S.-J."/>
        </authorList>
    </citation>
    <scope>NUCLEOTIDE SEQUENCE [LARGE SCALE GENOMIC DNA]</scope>
    <source>
        <strain evidence="2 3">M1</strain>
    </source>
</reference>
<feature type="transmembrane region" description="Helical" evidence="1">
    <location>
        <begin position="208"/>
        <end position="234"/>
    </location>
</feature>
<name>A0A6C0RCD3_9BACT</name>
<keyword evidence="3" id="KW-1185">Reference proteome</keyword>
<feature type="transmembrane region" description="Helical" evidence="1">
    <location>
        <begin position="580"/>
        <end position="597"/>
    </location>
</feature>
<feature type="transmembrane region" description="Helical" evidence="1">
    <location>
        <begin position="137"/>
        <end position="155"/>
    </location>
</feature>
<feature type="transmembrane region" description="Helical" evidence="1">
    <location>
        <begin position="547"/>
        <end position="568"/>
    </location>
</feature>
<keyword evidence="1" id="KW-1133">Transmembrane helix</keyword>
<dbReference type="InterPro" id="IPR021280">
    <property type="entry name" value="TMEM260-like"/>
</dbReference>
<dbReference type="KEGG" id="drc:G0Q07_08305"/>
<dbReference type="Proteomes" id="UP000474630">
    <property type="component" value="Chromosome"/>
</dbReference>
<feature type="transmembrane region" description="Helical" evidence="1">
    <location>
        <begin position="47"/>
        <end position="66"/>
    </location>
</feature>
<proteinExistence type="predicted"/>
<sequence>MRSNSFVKITGLFVFLVSLSIYSFTLEPSTSFWDCSEFILSATKLEVNHPAGAPLFMLLGRLFTLLSFGNPQKIAWTINFMSGFFSALTIFLLYHVIIKLVAKMSDSTTLIIGSAVIGALTFAVSDSFWFSAVEGEVYALSMFFLILSFWATLKWDEQFGQPGNEKWILFLALITGLGIGVHLLNLLVLPSVVMIMGFRKYGYSIKKLVLFFGLGVAVLLGVLYVLTPVVMILLSKFDLLFVNRLSLPLHSGTLLGIFFILALLGSLIINFRKKQKHLFELITLSVLFVLLGFSVYSVNLIRSSANPPINFGQPNNIFSLINYLNREQYPKRPLVYGQNYNSPLLDVNERSSYDFIDGKYQPIQLAPDYVYDDRTCNWFPRMSSSDEKHIKAYNSWINISGKRVVTKQRNGEQKTLVVPRFSDQLKFFVRYQFGFMFGRYFMWNFVGRQNDRQGKGTILNGNWLSGINIIDNFRLGPQDKVPLWLKNNRARNTYFFLPLLLGLLGAVYQYKTNRETFFIVLALFIMGGLGLTVYINEIPITPRERDYVFVGAFMAFSIWVGVSLVAAVSLIQQKIKNAKVAVPVFLVLLLAGPVLMVSQNFNDHDRSGRYAARDFAANILQSCPENAILFTSGDNDTYPLLYCQEVEGLRTDVRIVIMPFLSANWFIGGLRNQKYNDPGLKMMLAQDKYDHGELAYVPVLKKFNRDTSWQEALNFLNIESNKAKVTLNSGDRVNFIPLTKLNLQVEAGGKSGKIPVSLNGKNGLYKHELAFWDIISSNAAERPVCFVSKGEAAKHGLGAYLQCEGFVHRLIPEKSKSSSMFSIGKCDPERIAAKLMDEFQWGNISMPSVYADWNTVVNLSVFQARNTFNEVAELLIQKGEMEKAFQLLQKCADEIPLSKIPYDIFAIKQAELMLATGHEKESKILFDEMEKNVTETLEFYNSLNETQQLRLKEAVQRELYYLNQLIVVSAKFEDQAKRMELEEQMKGYYQDLIKNAS</sequence>
<evidence type="ECO:0000313" key="2">
    <source>
        <dbReference type="EMBL" id="QIA07727.1"/>
    </source>
</evidence>
<dbReference type="EMBL" id="CP048409">
    <property type="protein sequence ID" value="QIA07727.1"/>
    <property type="molecule type" value="Genomic_DNA"/>
</dbReference>
<evidence type="ECO:0000313" key="3">
    <source>
        <dbReference type="Proteomes" id="UP000474630"/>
    </source>
</evidence>
<evidence type="ECO:0000256" key="1">
    <source>
        <dbReference type="SAM" id="Phobius"/>
    </source>
</evidence>
<gene>
    <name evidence="2" type="ORF">G0Q07_08305</name>
</gene>
<keyword evidence="1" id="KW-0812">Transmembrane</keyword>
<dbReference type="RefSeq" id="WP_163345648.1">
    <property type="nucleotide sequence ID" value="NZ_CP048409.1"/>
</dbReference>
<protein>
    <submittedName>
        <fullName evidence="2">DUF2723 domain-containing protein</fullName>
    </submittedName>
</protein>
<feature type="transmembrane region" description="Helical" evidence="1">
    <location>
        <begin position="110"/>
        <end position="130"/>
    </location>
</feature>
<feature type="transmembrane region" description="Helical" evidence="1">
    <location>
        <begin position="493"/>
        <end position="510"/>
    </location>
</feature>
<accession>A0A6C0RCD3</accession>
<feature type="transmembrane region" description="Helical" evidence="1">
    <location>
        <begin position="278"/>
        <end position="298"/>
    </location>
</feature>
<dbReference type="InterPro" id="IPR052724">
    <property type="entry name" value="GT117_domain-containing"/>
</dbReference>
<feature type="transmembrane region" description="Helical" evidence="1">
    <location>
        <begin position="254"/>
        <end position="271"/>
    </location>
</feature>
<organism evidence="2 3">
    <name type="scientific">Draconibacterium halophilum</name>
    <dbReference type="NCBI Taxonomy" id="2706887"/>
    <lineage>
        <taxon>Bacteria</taxon>
        <taxon>Pseudomonadati</taxon>
        <taxon>Bacteroidota</taxon>
        <taxon>Bacteroidia</taxon>
        <taxon>Marinilabiliales</taxon>
        <taxon>Prolixibacteraceae</taxon>
        <taxon>Draconibacterium</taxon>
    </lineage>
</organism>
<feature type="transmembrane region" description="Helical" evidence="1">
    <location>
        <begin position="167"/>
        <end position="196"/>
    </location>
</feature>